<evidence type="ECO:0000259" key="12">
    <source>
        <dbReference type="PROSITE" id="PS51505"/>
    </source>
</evidence>
<dbReference type="HAMAP" id="MF_03047">
    <property type="entry name" value="Sgf11"/>
    <property type="match status" value="1"/>
</dbReference>
<dbReference type="FunFam" id="3.30.160.60:FF:000118">
    <property type="entry name" value="Ataxin-7-like protein 3"/>
    <property type="match status" value="1"/>
</dbReference>
<comment type="subcellular location">
    <subcellularLocation>
        <location evidence="1 10">Nucleus</location>
    </subcellularLocation>
</comment>
<organism evidence="13 14">
    <name type="scientific">Ladona fulva</name>
    <name type="common">Scarce chaser dragonfly</name>
    <name type="synonym">Libellula fulva</name>
    <dbReference type="NCBI Taxonomy" id="123851"/>
    <lineage>
        <taxon>Eukaryota</taxon>
        <taxon>Metazoa</taxon>
        <taxon>Ecdysozoa</taxon>
        <taxon>Arthropoda</taxon>
        <taxon>Hexapoda</taxon>
        <taxon>Insecta</taxon>
        <taxon>Pterygota</taxon>
        <taxon>Palaeoptera</taxon>
        <taxon>Odonata</taxon>
        <taxon>Epiprocta</taxon>
        <taxon>Anisoptera</taxon>
        <taxon>Libelluloidea</taxon>
        <taxon>Libellulidae</taxon>
        <taxon>Ladona</taxon>
    </lineage>
</organism>
<dbReference type="Pfam" id="PF08209">
    <property type="entry name" value="Sgf11"/>
    <property type="match status" value="1"/>
</dbReference>
<dbReference type="GO" id="GO:0071819">
    <property type="term" value="C:DUBm complex"/>
    <property type="evidence" value="ECO:0007669"/>
    <property type="project" value="UniProtKB-UniRule"/>
</dbReference>
<evidence type="ECO:0000256" key="2">
    <source>
        <dbReference type="ARBA" id="ARBA00022723"/>
    </source>
</evidence>
<comment type="subunit">
    <text evidence="10">Component of some SAGA transcription coactivator-HAT complexes. Within the SAGA complex, participates to a subcomplex of SAGA called the DUB module (deubiquitination module).</text>
</comment>
<protein>
    <recommendedName>
        <fullName evidence="10">SAGA-associated factor 11 homolog</fullName>
    </recommendedName>
</protein>
<evidence type="ECO:0000256" key="11">
    <source>
        <dbReference type="SAM" id="MobiDB-lite"/>
    </source>
</evidence>
<keyword evidence="6 10" id="KW-0805">Transcription regulation</keyword>
<keyword evidence="9 10" id="KW-0539">Nucleus</keyword>
<feature type="region of interest" description="Disordered" evidence="11">
    <location>
        <begin position="351"/>
        <end position="436"/>
    </location>
</feature>
<keyword evidence="2 10" id="KW-0479">Metal-binding</keyword>
<feature type="region of interest" description="Disordered" evidence="11">
    <location>
        <begin position="148"/>
        <end position="245"/>
    </location>
</feature>
<evidence type="ECO:0000313" key="13">
    <source>
        <dbReference type="EMBL" id="KAG8233777.1"/>
    </source>
</evidence>
<comment type="domain">
    <text evidence="10">The long N-terminal helix forms part of the 'assembly lobe' of the SAGA deubiquitination module.</text>
</comment>
<evidence type="ECO:0000256" key="3">
    <source>
        <dbReference type="ARBA" id="ARBA00022771"/>
    </source>
</evidence>
<comment type="function">
    <text evidence="10">Component of the transcription regulatory histone acetylation (HAT) complex SAGA, a multiprotein complex that activates transcription by remodeling chromatin and mediating histone acetylation and deubiquitination. Within the SAGA complex, participates in a subcomplex that specifically deubiquitinates histone H2B. The SAGA complex is recruited to specific gene promoters by activators, where it is required for transcription.</text>
</comment>
<dbReference type="AlphaFoldDB" id="A0A8K0KF00"/>
<keyword evidence="7 10" id="KW-0010">Activator</keyword>
<gene>
    <name evidence="10" type="primary">Sgf11</name>
    <name evidence="13" type="ORF">J437_LFUL003848</name>
</gene>
<comment type="caution">
    <text evidence="13">The sequence shown here is derived from an EMBL/GenBank/DDBJ whole genome shotgun (WGS) entry which is preliminary data.</text>
</comment>
<dbReference type="PANTHER" id="PTHR46367">
    <property type="entry name" value="ATAXIN-7-LIKE PROTEIN 3"/>
    <property type="match status" value="1"/>
</dbReference>
<dbReference type="OrthoDB" id="21557at2759"/>
<evidence type="ECO:0000256" key="4">
    <source>
        <dbReference type="ARBA" id="ARBA00022833"/>
    </source>
</evidence>
<evidence type="ECO:0000256" key="9">
    <source>
        <dbReference type="ARBA" id="ARBA00023242"/>
    </source>
</evidence>
<dbReference type="GO" id="GO:0008270">
    <property type="term" value="F:zinc ion binding"/>
    <property type="evidence" value="ECO:0007669"/>
    <property type="project" value="UniProtKB-UniRule"/>
</dbReference>
<name>A0A8K0KF00_LADFU</name>
<dbReference type="PROSITE" id="PS51505">
    <property type="entry name" value="SCA7"/>
    <property type="match status" value="1"/>
</dbReference>
<feature type="compositionally biased region" description="Low complexity" evidence="11">
    <location>
        <begin position="379"/>
        <end position="395"/>
    </location>
</feature>
<comment type="similarity">
    <text evidence="10">Belongs to the SGF11 family.</text>
</comment>
<reference evidence="13" key="2">
    <citation type="submission" date="2017-10" db="EMBL/GenBank/DDBJ databases">
        <title>Ladona fulva Genome sequencing and assembly.</title>
        <authorList>
            <person name="Murali S."/>
            <person name="Richards S."/>
            <person name="Bandaranaike D."/>
            <person name="Bellair M."/>
            <person name="Blankenburg K."/>
            <person name="Chao H."/>
            <person name="Dinh H."/>
            <person name="Doddapaneni H."/>
            <person name="Dugan-Rocha S."/>
            <person name="Elkadiri S."/>
            <person name="Gnanaolivu R."/>
            <person name="Hernandez B."/>
            <person name="Skinner E."/>
            <person name="Javaid M."/>
            <person name="Lee S."/>
            <person name="Li M."/>
            <person name="Ming W."/>
            <person name="Munidasa M."/>
            <person name="Muniz J."/>
            <person name="Nguyen L."/>
            <person name="Hughes D."/>
            <person name="Osuji N."/>
            <person name="Pu L.-L."/>
            <person name="Puazo M."/>
            <person name="Qu C."/>
            <person name="Quiroz J."/>
            <person name="Raj R."/>
            <person name="Weissenberger G."/>
            <person name="Xin Y."/>
            <person name="Zou X."/>
            <person name="Han Y."/>
            <person name="Worley K."/>
            <person name="Muzny D."/>
            <person name="Gibbs R."/>
        </authorList>
    </citation>
    <scope>NUCLEOTIDE SEQUENCE</scope>
    <source>
        <strain evidence="13">Sampled in the wild</strain>
    </source>
</reference>
<keyword evidence="3 10" id="KW-0863">Zinc-finger</keyword>
<dbReference type="InterPro" id="IPR051078">
    <property type="entry name" value="SGF11"/>
</dbReference>
<dbReference type="Gene3D" id="6.10.140.1270">
    <property type="match status" value="1"/>
</dbReference>
<dbReference type="Gene3D" id="3.30.160.60">
    <property type="entry name" value="Classic Zinc Finger"/>
    <property type="match status" value="1"/>
</dbReference>
<dbReference type="GO" id="GO:0006325">
    <property type="term" value="P:chromatin organization"/>
    <property type="evidence" value="ECO:0007669"/>
    <property type="project" value="UniProtKB-KW"/>
</dbReference>
<dbReference type="GO" id="GO:0000124">
    <property type="term" value="C:SAGA complex"/>
    <property type="evidence" value="ECO:0007669"/>
    <property type="project" value="UniProtKB-UniRule"/>
</dbReference>
<accession>A0A8K0KF00</accession>
<dbReference type="InterPro" id="IPR013243">
    <property type="entry name" value="SCA7_dom"/>
</dbReference>
<reference evidence="13" key="1">
    <citation type="submission" date="2013-04" db="EMBL/GenBank/DDBJ databases">
        <authorList>
            <person name="Qu J."/>
            <person name="Murali S.C."/>
            <person name="Bandaranaike D."/>
            <person name="Bellair M."/>
            <person name="Blankenburg K."/>
            <person name="Chao H."/>
            <person name="Dinh H."/>
            <person name="Doddapaneni H."/>
            <person name="Downs B."/>
            <person name="Dugan-Rocha S."/>
            <person name="Elkadiri S."/>
            <person name="Gnanaolivu R.D."/>
            <person name="Hernandez B."/>
            <person name="Javaid M."/>
            <person name="Jayaseelan J.C."/>
            <person name="Lee S."/>
            <person name="Li M."/>
            <person name="Ming W."/>
            <person name="Munidasa M."/>
            <person name="Muniz J."/>
            <person name="Nguyen L."/>
            <person name="Ongeri F."/>
            <person name="Osuji N."/>
            <person name="Pu L.-L."/>
            <person name="Puazo M."/>
            <person name="Qu C."/>
            <person name="Quiroz J."/>
            <person name="Raj R."/>
            <person name="Weissenberger G."/>
            <person name="Xin Y."/>
            <person name="Zou X."/>
            <person name="Han Y."/>
            <person name="Richards S."/>
            <person name="Worley K."/>
            <person name="Muzny D."/>
            <person name="Gibbs R."/>
        </authorList>
    </citation>
    <scope>NUCLEOTIDE SEQUENCE</scope>
    <source>
        <strain evidence="13">Sampled in the wild</strain>
    </source>
</reference>
<dbReference type="GO" id="GO:0003713">
    <property type="term" value="F:transcription coactivator activity"/>
    <property type="evidence" value="ECO:0007669"/>
    <property type="project" value="UniProtKB-UniRule"/>
</dbReference>
<feature type="compositionally biased region" description="Low complexity" evidence="11">
    <location>
        <begin position="206"/>
        <end position="243"/>
    </location>
</feature>
<dbReference type="PANTHER" id="PTHR46367:SF1">
    <property type="entry name" value="ATAXIN-7-LIKE PROTEIN 3"/>
    <property type="match status" value="1"/>
</dbReference>
<keyword evidence="14" id="KW-1185">Reference proteome</keyword>
<dbReference type="EMBL" id="KZ308746">
    <property type="protein sequence ID" value="KAG8233777.1"/>
    <property type="molecule type" value="Genomic_DNA"/>
</dbReference>
<evidence type="ECO:0000256" key="6">
    <source>
        <dbReference type="ARBA" id="ARBA00023015"/>
    </source>
</evidence>
<evidence type="ECO:0000256" key="1">
    <source>
        <dbReference type="ARBA" id="ARBA00004123"/>
    </source>
</evidence>
<evidence type="ECO:0000313" key="14">
    <source>
        <dbReference type="Proteomes" id="UP000792457"/>
    </source>
</evidence>
<keyword evidence="4 10" id="KW-0862">Zinc</keyword>
<sequence length="436" mass="46838">MQKKAADRLKIGSNFIIFELMADENEMEIAMQLKCLISAPESLEKSAESAFEDLVDDVILGVCFDVHRATKLGLAALEEGIMEEEKYQIVEGPDVDVFGQLPVKKQHECVCPSCHRNLAASRFAPHLEKCMGMGRNSSRIASRRIANNSKENASYGGGGTVSDDDDDADWTVGGSDRRRKRRDRHCGGGGRRPKSQKVRNGEVPLTSSGSSATTTSAATASSSKESGGAGSSTTPSTSLGATSDGALPSKGFFETMSDEDKRSLLTQICGVVSEHTGKLCLRSMRCPLHSEEQRRAVRVNLLGQQQFLGQFNKNPDVEVGECISMVVDRGSGAVVSLIGLNQVPLPQRGASQVDGEAYDGEVQGARESGSKSVWELEHSNTSSPADSASTSSSSSNKKREKSAKTKKKNSSKAVKVSQNVIMNNHQVGDDFDSLRK</sequence>
<evidence type="ECO:0000256" key="10">
    <source>
        <dbReference type="HAMAP-Rule" id="MF_03047"/>
    </source>
</evidence>
<dbReference type="GO" id="GO:0006357">
    <property type="term" value="P:regulation of transcription by RNA polymerase II"/>
    <property type="evidence" value="ECO:0007669"/>
    <property type="project" value="TreeGrafter"/>
</dbReference>
<evidence type="ECO:0000256" key="7">
    <source>
        <dbReference type="ARBA" id="ARBA00023159"/>
    </source>
</evidence>
<feature type="zinc finger region" description="SGF11-type" evidence="10">
    <location>
        <begin position="109"/>
        <end position="130"/>
    </location>
</feature>
<proteinExistence type="inferred from homology"/>
<keyword evidence="5 10" id="KW-0156">Chromatin regulator</keyword>
<comment type="domain">
    <text evidence="10">The C-terminal SGF11-type zinc-finger domain forms part of the 'catalytic lobe' of the SAGA deubiquitination module.</text>
</comment>
<dbReference type="InterPro" id="IPR013246">
    <property type="entry name" value="SAGA_su_Sgf11"/>
</dbReference>
<feature type="compositionally biased region" description="Basic residues" evidence="11">
    <location>
        <begin position="396"/>
        <end position="410"/>
    </location>
</feature>
<dbReference type="Proteomes" id="UP000792457">
    <property type="component" value="Unassembled WGS sequence"/>
</dbReference>
<keyword evidence="8 10" id="KW-0804">Transcription</keyword>
<evidence type="ECO:0000256" key="5">
    <source>
        <dbReference type="ARBA" id="ARBA00022853"/>
    </source>
</evidence>
<evidence type="ECO:0000256" key="8">
    <source>
        <dbReference type="ARBA" id="ARBA00023163"/>
    </source>
</evidence>
<dbReference type="Pfam" id="PF08313">
    <property type="entry name" value="SCA7"/>
    <property type="match status" value="1"/>
</dbReference>
<feature type="domain" description="SCA7" evidence="12">
    <location>
        <begin position="256"/>
        <end position="323"/>
    </location>
</feature>